<keyword evidence="2" id="KW-1185">Reference proteome</keyword>
<dbReference type="EMBL" id="FRCS01000035">
    <property type="protein sequence ID" value="SHN48176.1"/>
    <property type="molecule type" value="Genomic_DNA"/>
</dbReference>
<dbReference type="RefSeq" id="WP_073266717.1">
    <property type="nucleotide sequence ID" value="NZ_FRCS01000035.1"/>
</dbReference>
<evidence type="ECO:0000313" key="1">
    <source>
        <dbReference type="EMBL" id="SHN48176.1"/>
    </source>
</evidence>
<proteinExistence type="predicted"/>
<organism evidence="1 2">
    <name type="scientific">Cryptosporangium aurantiacum</name>
    <dbReference type="NCBI Taxonomy" id="134849"/>
    <lineage>
        <taxon>Bacteria</taxon>
        <taxon>Bacillati</taxon>
        <taxon>Actinomycetota</taxon>
        <taxon>Actinomycetes</taxon>
        <taxon>Cryptosporangiales</taxon>
        <taxon>Cryptosporangiaceae</taxon>
        <taxon>Cryptosporangium</taxon>
    </lineage>
</organism>
<dbReference type="AlphaFoldDB" id="A0A1M7RQ05"/>
<accession>A0A1M7RQ05</accession>
<evidence type="ECO:0000313" key="2">
    <source>
        <dbReference type="Proteomes" id="UP000184440"/>
    </source>
</evidence>
<protein>
    <submittedName>
        <fullName evidence="1">Uncharacterized protein</fullName>
    </submittedName>
</protein>
<dbReference type="Proteomes" id="UP000184440">
    <property type="component" value="Unassembled WGS sequence"/>
</dbReference>
<gene>
    <name evidence="1" type="ORF">SAMN05443668_13527</name>
</gene>
<name>A0A1M7RQ05_9ACTN</name>
<sequence>MRLTLQDSTDDRLYPPELGCDVGTGIDKVGGVAARAVLLDLVRHFDDADLITTWLEDGDFAGTDLTTGQWPRGSTPSP</sequence>
<dbReference type="OrthoDB" id="3808065at2"/>
<dbReference type="STRING" id="134849.SAMN05443668_13527"/>
<reference evidence="1 2" key="1">
    <citation type="submission" date="2016-11" db="EMBL/GenBank/DDBJ databases">
        <authorList>
            <person name="Jaros S."/>
            <person name="Januszkiewicz K."/>
            <person name="Wedrychowicz H."/>
        </authorList>
    </citation>
    <scope>NUCLEOTIDE SEQUENCE [LARGE SCALE GENOMIC DNA]</scope>
    <source>
        <strain evidence="1 2">DSM 46144</strain>
    </source>
</reference>